<organism evidence="2 3">
    <name type="scientific">Halobacillus litoralis</name>
    <dbReference type="NCBI Taxonomy" id="45668"/>
    <lineage>
        <taxon>Bacteria</taxon>
        <taxon>Bacillati</taxon>
        <taxon>Bacillota</taxon>
        <taxon>Bacilli</taxon>
        <taxon>Bacillales</taxon>
        <taxon>Bacillaceae</taxon>
        <taxon>Halobacillus</taxon>
    </lineage>
</organism>
<evidence type="ECO:0000313" key="2">
    <source>
        <dbReference type="EMBL" id="QAS51640.1"/>
    </source>
</evidence>
<dbReference type="EMBL" id="CP026118">
    <property type="protein sequence ID" value="QAS51640.1"/>
    <property type="molecule type" value="Genomic_DNA"/>
</dbReference>
<accession>A0A410MAE0</accession>
<keyword evidence="1" id="KW-1133">Transmembrane helix</keyword>
<feature type="transmembrane region" description="Helical" evidence="1">
    <location>
        <begin position="85"/>
        <end position="107"/>
    </location>
</feature>
<evidence type="ECO:0008006" key="4">
    <source>
        <dbReference type="Google" id="ProtNLM"/>
    </source>
</evidence>
<keyword evidence="1" id="KW-0812">Transmembrane</keyword>
<protein>
    <recommendedName>
        <fullName evidence="4">DUF1440 domain-containing protein</fullName>
    </recommendedName>
</protein>
<evidence type="ECO:0000313" key="3">
    <source>
        <dbReference type="Proteomes" id="UP000287756"/>
    </source>
</evidence>
<proteinExistence type="predicted"/>
<evidence type="ECO:0000256" key="1">
    <source>
        <dbReference type="SAM" id="Phobius"/>
    </source>
</evidence>
<dbReference type="RefSeq" id="WP_128523563.1">
    <property type="nucleotide sequence ID" value="NZ_CP026118.1"/>
</dbReference>
<name>A0A410MAE0_9BACI</name>
<gene>
    <name evidence="2" type="ORF">HLI_05065</name>
</gene>
<dbReference type="Proteomes" id="UP000287756">
    <property type="component" value="Chromosome"/>
</dbReference>
<feature type="transmembrane region" description="Helical" evidence="1">
    <location>
        <begin position="113"/>
        <end position="131"/>
    </location>
</feature>
<dbReference type="KEGG" id="hli:HLI_05065"/>
<dbReference type="AlphaFoldDB" id="A0A410MAE0"/>
<dbReference type="OrthoDB" id="1443299at2"/>
<reference evidence="2 3" key="1">
    <citation type="submission" date="2018-01" db="EMBL/GenBank/DDBJ databases">
        <title>The whole genome sequencing and assembly of Halobacillus litoralis ERB031 strain.</title>
        <authorList>
            <person name="Lee S.-J."/>
            <person name="Park M.-K."/>
            <person name="Kim J.-Y."/>
            <person name="Lee Y.-J."/>
            <person name="Yi H."/>
            <person name="Bahn Y.-S."/>
            <person name="Kim J.F."/>
            <person name="Lee D.-W."/>
        </authorList>
    </citation>
    <scope>NUCLEOTIDE SEQUENCE [LARGE SCALE GENOMIC DNA]</scope>
    <source>
        <strain evidence="2 3">ERB 031</strain>
    </source>
</reference>
<feature type="transmembrane region" description="Helical" evidence="1">
    <location>
        <begin position="55"/>
        <end position="73"/>
    </location>
</feature>
<keyword evidence="1" id="KW-0472">Membrane</keyword>
<feature type="transmembrane region" description="Helical" evidence="1">
    <location>
        <begin position="6"/>
        <end position="24"/>
    </location>
</feature>
<sequence length="141" mass="16569">MIRWGLFIGTSSGIVLGLYMWYVEMVTGKEVYTLLMNVDFIPIIGGIDWPVPLEWFFHLVISWMIGILYAYVFMRKWKETNRNRWKLAIVLTAIAASTYIPLTIFAIKETPALTDWTAILYWLIGHVLYAITLKKSYDRFY</sequence>